<organism evidence="2 3">
    <name type="scientific">Colletotrichum orbiculare (strain 104-T / ATCC 96160 / CBS 514.97 / LARS 414 / MAFF 240422)</name>
    <name type="common">Cucumber anthracnose fungus</name>
    <name type="synonym">Colletotrichum lagenarium</name>
    <dbReference type="NCBI Taxonomy" id="1213857"/>
    <lineage>
        <taxon>Eukaryota</taxon>
        <taxon>Fungi</taxon>
        <taxon>Dikarya</taxon>
        <taxon>Ascomycota</taxon>
        <taxon>Pezizomycotina</taxon>
        <taxon>Sordariomycetes</taxon>
        <taxon>Hypocreomycetidae</taxon>
        <taxon>Glomerellales</taxon>
        <taxon>Glomerellaceae</taxon>
        <taxon>Colletotrichum</taxon>
        <taxon>Colletotrichum orbiculare species complex</taxon>
    </lineage>
</organism>
<dbReference type="Proteomes" id="UP000014480">
    <property type="component" value="Unassembled WGS sequence"/>
</dbReference>
<sequence>MDTNCSAMQPPVCRPRNKASTAFKRILADRHQPNMVGGRRDRWQGLLMVILGIQNLDRCAWGDASNSWAPCLDYPPTPYTFKTSHAGSIAGSLKSSTRVKENDEPGRSETCRNPSFTRNQVLPNLDLAIGN</sequence>
<dbReference type="EMBL" id="AMCV02000011">
    <property type="protein sequence ID" value="TDZ22051.1"/>
    <property type="molecule type" value="Genomic_DNA"/>
</dbReference>
<reference evidence="3" key="1">
    <citation type="journal article" date="2013" name="New Phytol.">
        <title>Comparative genomic and transcriptomic analyses reveal the hemibiotrophic stage shift of Colletotrichum fungi.</title>
        <authorList>
            <person name="Gan P."/>
            <person name="Ikeda K."/>
            <person name="Irieda H."/>
            <person name="Narusaka M."/>
            <person name="O'Connell R.J."/>
            <person name="Narusaka Y."/>
            <person name="Takano Y."/>
            <person name="Kubo Y."/>
            <person name="Shirasu K."/>
        </authorList>
    </citation>
    <scope>NUCLEOTIDE SEQUENCE [LARGE SCALE GENOMIC DNA]</scope>
    <source>
        <strain evidence="3">104-T / ATCC 96160 / CBS 514.97 / LARS 414 / MAFF 240422</strain>
    </source>
</reference>
<evidence type="ECO:0000256" key="1">
    <source>
        <dbReference type="SAM" id="MobiDB-lite"/>
    </source>
</evidence>
<gene>
    <name evidence="2" type="ORF">Cob_v005000</name>
</gene>
<reference evidence="3" key="2">
    <citation type="journal article" date="2019" name="Mol. Plant Microbe Interact.">
        <title>Genome sequence resources for four phytopathogenic fungi from the Colletotrichum orbiculare species complex.</title>
        <authorList>
            <person name="Gan P."/>
            <person name="Tsushima A."/>
            <person name="Narusaka M."/>
            <person name="Narusaka Y."/>
            <person name="Takano Y."/>
            <person name="Kubo Y."/>
            <person name="Shirasu K."/>
        </authorList>
    </citation>
    <scope>GENOME REANNOTATION</scope>
    <source>
        <strain evidence="3">104-T / ATCC 96160 / CBS 514.97 / LARS 414 / MAFF 240422</strain>
    </source>
</reference>
<evidence type="ECO:0000313" key="3">
    <source>
        <dbReference type="Proteomes" id="UP000014480"/>
    </source>
</evidence>
<keyword evidence="3" id="KW-1185">Reference proteome</keyword>
<feature type="region of interest" description="Disordered" evidence="1">
    <location>
        <begin position="90"/>
        <end position="115"/>
    </location>
</feature>
<feature type="compositionally biased region" description="Basic and acidic residues" evidence="1">
    <location>
        <begin position="98"/>
        <end position="110"/>
    </location>
</feature>
<comment type="caution">
    <text evidence="2">The sequence shown here is derived from an EMBL/GenBank/DDBJ whole genome shotgun (WGS) entry which is preliminary data.</text>
</comment>
<evidence type="ECO:0000313" key="2">
    <source>
        <dbReference type="EMBL" id="TDZ22051.1"/>
    </source>
</evidence>
<name>A0A484FWD4_COLOR</name>
<proteinExistence type="predicted"/>
<accession>A0A484FWD4</accession>
<protein>
    <submittedName>
        <fullName evidence="2">Uncharacterized protein</fullName>
    </submittedName>
</protein>
<dbReference type="AlphaFoldDB" id="A0A484FWD4"/>